<dbReference type="AlphaFoldDB" id="A0A9D2HN53"/>
<feature type="region of interest" description="Disordered" evidence="1">
    <location>
        <begin position="32"/>
        <end position="185"/>
    </location>
</feature>
<dbReference type="Pfam" id="PF11741">
    <property type="entry name" value="AMIN"/>
    <property type="match status" value="1"/>
</dbReference>
<evidence type="ECO:0000313" key="3">
    <source>
        <dbReference type="EMBL" id="HJA78799.1"/>
    </source>
</evidence>
<feature type="compositionally biased region" description="Pro residues" evidence="1">
    <location>
        <begin position="111"/>
        <end position="121"/>
    </location>
</feature>
<dbReference type="Proteomes" id="UP000823821">
    <property type="component" value="Unassembled WGS sequence"/>
</dbReference>
<reference evidence="3" key="1">
    <citation type="journal article" date="2021" name="PeerJ">
        <title>Extensive microbial diversity within the chicken gut microbiome revealed by metagenomics and culture.</title>
        <authorList>
            <person name="Gilroy R."/>
            <person name="Ravi A."/>
            <person name="Getino M."/>
            <person name="Pursley I."/>
            <person name="Horton D.L."/>
            <person name="Alikhan N.F."/>
            <person name="Baker D."/>
            <person name="Gharbi K."/>
            <person name="Hall N."/>
            <person name="Watson M."/>
            <person name="Adriaenssens E.M."/>
            <person name="Foster-Nyarko E."/>
            <person name="Jarju S."/>
            <person name="Secka A."/>
            <person name="Antonio M."/>
            <person name="Oren A."/>
            <person name="Chaudhuri R.R."/>
            <person name="La Ragione R."/>
            <person name="Hildebrand F."/>
            <person name="Pallen M.J."/>
        </authorList>
    </citation>
    <scope>NUCLEOTIDE SEQUENCE</scope>
    <source>
        <strain evidence="3">5032</strain>
    </source>
</reference>
<sequence length="288" mass="29651">MNKAFIGILIAVCVLGMALIMLTEWKASKNEAEPVPSAGSVAPAPQEAPPLSGGSLTPPAAGGNVATAPALSPAPPVPSVPEAPSPAPAVPTPPSEALERGFAFNDTDTPPESPAVAPLPPADAADKPLEAPALDGARLPGGEAPSRPALGSGGQAAPEAPAKADAAPVETAKPEKKADKKPEPAAKARTVTRFVVFARETGATVRIEGSSPIDYKYLTLDNPPRVAVDLVGEWTVKAPGVPRNPAVTNVRLGKLEGRTRVVIDLSGESKVRYILSKDRKRLDVRIDR</sequence>
<proteinExistence type="predicted"/>
<feature type="compositionally biased region" description="Basic and acidic residues" evidence="1">
    <location>
        <begin position="172"/>
        <end position="185"/>
    </location>
</feature>
<dbReference type="EMBL" id="DWZD01000029">
    <property type="protein sequence ID" value="HJA78799.1"/>
    <property type="molecule type" value="Genomic_DNA"/>
</dbReference>
<feature type="compositionally biased region" description="Low complexity" evidence="1">
    <location>
        <begin position="156"/>
        <end position="168"/>
    </location>
</feature>
<evidence type="ECO:0000256" key="1">
    <source>
        <dbReference type="SAM" id="MobiDB-lite"/>
    </source>
</evidence>
<dbReference type="InterPro" id="IPR021731">
    <property type="entry name" value="AMIN_dom"/>
</dbReference>
<feature type="compositionally biased region" description="Low complexity" evidence="1">
    <location>
        <begin position="33"/>
        <end position="45"/>
    </location>
</feature>
<name>A0A9D2HN53_9BACT</name>
<accession>A0A9D2HN53</accession>
<organism evidence="3 4">
    <name type="scientific">Candidatus Desulfovibrio intestinavium</name>
    <dbReference type="NCBI Taxonomy" id="2838534"/>
    <lineage>
        <taxon>Bacteria</taxon>
        <taxon>Pseudomonadati</taxon>
        <taxon>Thermodesulfobacteriota</taxon>
        <taxon>Desulfovibrionia</taxon>
        <taxon>Desulfovibrionales</taxon>
        <taxon>Desulfovibrionaceae</taxon>
        <taxon>Desulfovibrio</taxon>
    </lineage>
</organism>
<evidence type="ECO:0000313" key="4">
    <source>
        <dbReference type="Proteomes" id="UP000823821"/>
    </source>
</evidence>
<comment type="caution">
    <text evidence="3">The sequence shown here is derived from an EMBL/GenBank/DDBJ whole genome shotgun (WGS) entry which is preliminary data.</text>
</comment>
<feature type="domain" description="AMIN" evidence="2">
    <location>
        <begin position="200"/>
        <end position="284"/>
    </location>
</feature>
<gene>
    <name evidence="3" type="ORF">H9784_04400</name>
</gene>
<dbReference type="Gene3D" id="2.60.40.3500">
    <property type="match status" value="1"/>
</dbReference>
<protein>
    <submittedName>
        <fullName evidence="3">AMIN domain-containing protein</fullName>
    </submittedName>
</protein>
<feature type="compositionally biased region" description="Pro residues" evidence="1">
    <location>
        <begin position="72"/>
        <end position="94"/>
    </location>
</feature>
<reference evidence="3" key="2">
    <citation type="submission" date="2021-04" db="EMBL/GenBank/DDBJ databases">
        <authorList>
            <person name="Gilroy R."/>
        </authorList>
    </citation>
    <scope>NUCLEOTIDE SEQUENCE</scope>
    <source>
        <strain evidence="3">5032</strain>
    </source>
</reference>
<evidence type="ECO:0000259" key="2">
    <source>
        <dbReference type="Pfam" id="PF11741"/>
    </source>
</evidence>